<dbReference type="Pfam" id="PF07690">
    <property type="entry name" value="MFS_1"/>
    <property type="match status" value="1"/>
</dbReference>
<feature type="transmembrane region" description="Helical" evidence="8">
    <location>
        <begin position="106"/>
        <end position="124"/>
    </location>
</feature>
<evidence type="ECO:0000259" key="9">
    <source>
        <dbReference type="PROSITE" id="PS50850"/>
    </source>
</evidence>
<proteinExistence type="inferred from homology"/>
<dbReference type="PROSITE" id="PS50850">
    <property type="entry name" value="MFS"/>
    <property type="match status" value="1"/>
</dbReference>
<feature type="transmembrane region" description="Helical" evidence="8">
    <location>
        <begin position="347"/>
        <end position="366"/>
    </location>
</feature>
<sequence length="544" mass="58650">MRDADEEEDDENTNGTGGEGGTRGGANRVVPPMLEDLLKETEETKLEIKEVEADFVSCYEGETNYRKYVLFLLFMIAVMQNFDRNVPSILFPTLAVELDMTDVDTGLVNGAFFLLVNCALAIPLARLADTRGRKGILIFCLLVWSLATCLSATAQSKEWLAFLRVGVGIGEAGCAPAALSLIACMYKPSERASAMAIQALGLAVGIALANVLGGILVDRIGWRSVFVMAGIPGFVLAGLVYFTLRDAPIVLKRSNSKANNEMTNEEKKSSNNNNTKSIAVKEFSRACSDAWGSVWECAKEMFQRKTFVYLAIACSLQVAVGLSILTFLPTFFIRSHGMSNQEAGVDIAVVSGACGALGILVGGFACDYLVKKYHDARWYLWFMIVCNFISTPLLVTAFLVSNKIASLVFAAFAVAFFMVMVGPPGAVVQILSPDSMRATSAALFQVVTNVFGGSVGPAVVGAVSDRLSDKYGEEKGLRYALAGSAVLCVLGQIAWFVASLTMRQDAKNAKEDAEQLLILKEDYFAHVNTSSREESMALLGGKNV</sequence>
<keyword evidence="4 8" id="KW-1133">Transmembrane helix</keyword>
<evidence type="ECO:0000313" key="10">
    <source>
        <dbReference type="EMBL" id="CCO15439.1"/>
    </source>
</evidence>
<evidence type="ECO:0000256" key="4">
    <source>
        <dbReference type="ARBA" id="ARBA00022989"/>
    </source>
</evidence>
<evidence type="ECO:0000256" key="8">
    <source>
        <dbReference type="SAM" id="Phobius"/>
    </source>
</evidence>
<dbReference type="InterPro" id="IPR044770">
    <property type="entry name" value="MFS_spinster-like"/>
</dbReference>
<dbReference type="EMBL" id="FO082276">
    <property type="protein sequence ID" value="CCO15439.1"/>
    <property type="molecule type" value="Genomic_DNA"/>
</dbReference>
<comment type="subcellular location">
    <subcellularLocation>
        <location evidence="1">Membrane</location>
        <topology evidence="1">Multi-pass membrane protein</topology>
    </subcellularLocation>
</comment>
<feature type="transmembrane region" description="Helical" evidence="8">
    <location>
        <begin position="161"/>
        <end position="184"/>
    </location>
</feature>
<evidence type="ECO:0000256" key="1">
    <source>
        <dbReference type="ARBA" id="ARBA00004141"/>
    </source>
</evidence>
<feature type="transmembrane region" description="Helical" evidence="8">
    <location>
        <begin position="307"/>
        <end position="327"/>
    </location>
</feature>
<evidence type="ECO:0000256" key="7">
    <source>
        <dbReference type="SAM" id="MobiDB-lite"/>
    </source>
</evidence>
<feature type="compositionally biased region" description="Gly residues" evidence="7">
    <location>
        <begin position="15"/>
        <end position="24"/>
    </location>
</feature>
<name>K8EC28_9CHLO</name>
<keyword evidence="3 8" id="KW-0812">Transmembrane</keyword>
<dbReference type="InterPro" id="IPR011701">
    <property type="entry name" value="MFS"/>
</dbReference>
<feature type="transmembrane region" description="Helical" evidence="8">
    <location>
        <begin position="136"/>
        <end position="155"/>
    </location>
</feature>
<keyword evidence="5 8" id="KW-0472">Membrane</keyword>
<feature type="transmembrane region" description="Helical" evidence="8">
    <location>
        <begin position="443"/>
        <end position="464"/>
    </location>
</feature>
<dbReference type="AlphaFoldDB" id="K8EC28"/>
<protein>
    <submittedName>
        <fullName evidence="10">Major facilitator family transporter</fullName>
    </submittedName>
</protein>
<feature type="compositionally biased region" description="Acidic residues" evidence="7">
    <location>
        <begin position="1"/>
        <end position="12"/>
    </location>
</feature>
<dbReference type="GeneID" id="19016884"/>
<evidence type="ECO:0000256" key="5">
    <source>
        <dbReference type="ARBA" id="ARBA00023136"/>
    </source>
</evidence>
<gene>
    <name evidence="10" type="ORF">Bathy03g03470</name>
</gene>
<keyword evidence="11" id="KW-1185">Reference proteome</keyword>
<evidence type="ECO:0000256" key="6">
    <source>
        <dbReference type="ARBA" id="ARBA00024338"/>
    </source>
</evidence>
<feature type="region of interest" description="Disordered" evidence="7">
    <location>
        <begin position="1"/>
        <end position="29"/>
    </location>
</feature>
<dbReference type="RefSeq" id="XP_007514002.1">
    <property type="nucleotide sequence ID" value="XM_007513940.1"/>
</dbReference>
<dbReference type="SUPFAM" id="SSF103473">
    <property type="entry name" value="MFS general substrate transporter"/>
    <property type="match status" value="1"/>
</dbReference>
<dbReference type="PANTHER" id="PTHR23505">
    <property type="entry name" value="SPINSTER"/>
    <property type="match status" value="1"/>
</dbReference>
<feature type="transmembrane region" description="Helical" evidence="8">
    <location>
        <begin position="476"/>
        <end position="498"/>
    </location>
</feature>
<dbReference type="GO" id="GO:0016020">
    <property type="term" value="C:membrane"/>
    <property type="evidence" value="ECO:0007669"/>
    <property type="project" value="UniProtKB-SubCell"/>
</dbReference>
<keyword evidence="2" id="KW-0813">Transport</keyword>
<evidence type="ECO:0000313" key="11">
    <source>
        <dbReference type="Proteomes" id="UP000198341"/>
    </source>
</evidence>
<feature type="transmembrane region" description="Helical" evidence="8">
    <location>
        <begin position="196"/>
        <end position="216"/>
    </location>
</feature>
<dbReference type="KEGG" id="bpg:Bathy03g03470"/>
<dbReference type="InterPro" id="IPR036259">
    <property type="entry name" value="MFS_trans_sf"/>
</dbReference>
<feature type="domain" description="Major facilitator superfamily (MFS) profile" evidence="9">
    <location>
        <begin position="69"/>
        <end position="503"/>
    </location>
</feature>
<feature type="transmembrane region" description="Helical" evidence="8">
    <location>
        <begin position="68"/>
        <end position="86"/>
    </location>
</feature>
<dbReference type="Gene3D" id="1.20.1250.20">
    <property type="entry name" value="MFS general substrate transporter like domains"/>
    <property type="match status" value="1"/>
</dbReference>
<reference evidence="10 11" key="1">
    <citation type="submission" date="2011-10" db="EMBL/GenBank/DDBJ databases">
        <authorList>
            <person name="Genoscope - CEA"/>
        </authorList>
    </citation>
    <scope>NUCLEOTIDE SEQUENCE [LARGE SCALE GENOMIC DNA]</scope>
    <source>
        <strain evidence="10 11">RCC 1105</strain>
    </source>
</reference>
<feature type="transmembrane region" description="Helical" evidence="8">
    <location>
        <begin position="378"/>
        <end position="401"/>
    </location>
</feature>
<dbReference type="OrthoDB" id="3639251at2759"/>
<evidence type="ECO:0000256" key="3">
    <source>
        <dbReference type="ARBA" id="ARBA00022692"/>
    </source>
</evidence>
<dbReference type="CDD" id="cd17328">
    <property type="entry name" value="MFS_spinster_like"/>
    <property type="match status" value="1"/>
</dbReference>
<accession>K8EC28</accession>
<feature type="transmembrane region" description="Helical" evidence="8">
    <location>
        <begin position="222"/>
        <end position="244"/>
    </location>
</feature>
<feature type="transmembrane region" description="Helical" evidence="8">
    <location>
        <begin position="407"/>
        <end position="431"/>
    </location>
</feature>
<organism evidence="10 11">
    <name type="scientific">Bathycoccus prasinos</name>
    <dbReference type="NCBI Taxonomy" id="41875"/>
    <lineage>
        <taxon>Eukaryota</taxon>
        <taxon>Viridiplantae</taxon>
        <taxon>Chlorophyta</taxon>
        <taxon>Mamiellophyceae</taxon>
        <taxon>Mamiellales</taxon>
        <taxon>Bathycoccaceae</taxon>
        <taxon>Bathycoccus</taxon>
    </lineage>
</organism>
<comment type="similarity">
    <text evidence="6">Belongs to the major facilitator superfamily. Spinster (TC 2.A.1.49) family.</text>
</comment>
<dbReference type="GO" id="GO:0022857">
    <property type="term" value="F:transmembrane transporter activity"/>
    <property type="evidence" value="ECO:0007669"/>
    <property type="project" value="InterPro"/>
</dbReference>
<evidence type="ECO:0000256" key="2">
    <source>
        <dbReference type="ARBA" id="ARBA00022448"/>
    </source>
</evidence>
<dbReference type="Proteomes" id="UP000198341">
    <property type="component" value="Chromosome 3"/>
</dbReference>
<dbReference type="eggNOG" id="KOG2532">
    <property type="taxonomic scope" value="Eukaryota"/>
</dbReference>
<dbReference type="InterPro" id="IPR020846">
    <property type="entry name" value="MFS_dom"/>
</dbReference>
<dbReference type="PANTHER" id="PTHR23505:SF79">
    <property type="entry name" value="PROTEIN SPINSTER"/>
    <property type="match status" value="1"/>
</dbReference>